<evidence type="ECO:0000313" key="1">
    <source>
        <dbReference type="EMBL" id="KAK9890819.1"/>
    </source>
</evidence>
<gene>
    <name evidence="1" type="ORF">WA026_012162</name>
</gene>
<proteinExistence type="predicted"/>
<sequence length="96" mass="10788">MGSYNTNIIMSYHHQDIFKVIKMATRRRINGATRRGEPTIDFSFVRREGPNDEPDTMPKTFQVLITANFGINRNVTIGEIETDSERGRGGGTVGEV</sequence>
<accession>A0AAW1VFB4</accession>
<protein>
    <submittedName>
        <fullName evidence="1">Uncharacterized protein</fullName>
    </submittedName>
</protein>
<name>A0AAW1VFB4_9CUCU</name>
<dbReference type="AlphaFoldDB" id="A0AAW1VFB4"/>
<organism evidence="1 2">
    <name type="scientific">Henosepilachna vigintioctopunctata</name>
    <dbReference type="NCBI Taxonomy" id="420089"/>
    <lineage>
        <taxon>Eukaryota</taxon>
        <taxon>Metazoa</taxon>
        <taxon>Ecdysozoa</taxon>
        <taxon>Arthropoda</taxon>
        <taxon>Hexapoda</taxon>
        <taxon>Insecta</taxon>
        <taxon>Pterygota</taxon>
        <taxon>Neoptera</taxon>
        <taxon>Endopterygota</taxon>
        <taxon>Coleoptera</taxon>
        <taxon>Polyphaga</taxon>
        <taxon>Cucujiformia</taxon>
        <taxon>Coccinelloidea</taxon>
        <taxon>Coccinellidae</taxon>
        <taxon>Epilachninae</taxon>
        <taxon>Epilachnini</taxon>
        <taxon>Henosepilachna</taxon>
    </lineage>
</organism>
<dbReference type="EMBL" id="JARQZJ010000126">
    <property type="protein sequence ID" value="KAK9890819.1"/>
    <property type="molecule type" value="Genomic_DNA"/>
</dbReference>
<keyword evidence="2" id="KW-1185">Reference proteome</keyword>
<dbReference type="Proteomes" id="UP001431783">
    <property type="component" value="Unassembled WGS sequence"/>
</dbReference>
<comment type="caution">
    <text evidence="1">The sequence shown here is derived from an EMBL/GenBank/DDBJ whole genome shotgun (WGS) entry which is preliminary data.</text>
</comment>
<reference evidence="1 2" key="1">
    <citation type="submission" date="2023-03" db="EMBL/GenBank/DDBJ databases">
        <title>Genome insight into feeding habits of ladybird beetles.</title>
        <authorList>
            <person name="Li H.-S."/>
            <person name="Huang Y.-H."/>
            <person name="Pang H."/>
        </authorList>
    </citation>
    <scope>NUCLEOTIDE SEQUENCE [LARGE SCALE GENOMIC DNA]</scope>
    <source>
        <strain evidence="1">SYSU_2023b</strain>
        <tissue evidence="1">Whole body</tissue>
    </source>
</reference>
<evidence type="ECO:0000313" key="2">
    <source>
        <dbReference type="Proteomes" id="UP001431783"/>
    </source>
</evidence>